<feature type="domain" description="SnoaL-like" evidence="9">
    <location>
        <begin position="240"/>
        <end position="335"/>
    </location>
</feature>
<dbReference type="InterPro" id="IPR013324">
    <property type="entry name" value="RNA_pol_sigma_r3/r4-like"/>
</dbReference>
<evidence type="ECO:0000256" key="2">
    <source>
        <dbReference type="ARBA" id="ARBA00011344"/>
    </source>
</evidence>
<dbReference type="InterPro" id="IPR014284">
    <property type="entry name" value="RNA_pol_sigma-70_dom"/>
</dbReference>
<keyword evidence="5" id="KW-0804">Transcription</keyword>
<dbReference type="InterPro" id="IPR032710">
    <property type="entry name" value="NTF2-like_dom_sf"/>
</dbReference>
<protein>
    <submittedName>
        <fullName evidence="10">Sigma-70 family RNA polymerase sigma factor</fullName>
    </submittedName>
</protein>
<dbReference type="PANTHER" id="PTHR43133:SF65">
    <property type="entry name" value="ECF RNA POLYMERASE SIGMA FACTOR SIGG"/>
    <property type="match status" value="1"/>
</dbReference>
<dbReference type="CDD" id="cd06171">
    <property type="entry name" value="Sigma70_r4"/>
    <property type="match status" value="1"/>
</dbReference>
<sequence>MSQTRTTGSGGGYGGGSGDRARRAREGVALMADSQEFVRLTAPFRRELLVHCYRILGSAQDAEDLVQETYLRAWRFYDGFEGRSSLRVWLYRIATSACLTALEHRSRRLLPSGLGAAEPTADRPLTHLPGTAWVQPLPDALAGLAGGAPDGDPAAIVAARSSVRLALAAALQHLPARQRVVLILRDVLAWRAGEVADLLDTTVPAVNSALHRARVQLRDVAPTLEASSEPDRADHRALLDRYTAAFENADVDTLVKLLHADVTLEMPPGATWFAGRDLVGRFLADRVLSGPGVFRMLPVRANGQPSVAGYLRGPDGDHHAHAIQVLTVREGRIASIVSFNQPELFAWFGLPARLAPVRCGSAAGSAGGSAEEQ</sequence>
<dbReference type="NCBIfam" id="TIGR02937">
    <property type="entry name" value="sigma70-ECF"/>
    <property type="match status" value="1"/>
</dbReference>
<dbReference type="Pfam" id="PF08281">
    <property type="entry name" value="Sigma70_r4_2"/>
    <property type="match status" value="1"/>
</dbReference>
<gene>
    <name evidence="10" type="ORF">ABUW04_05000</name>
</gene>
<evidence type="ECO:0000259" key="8">
    <source>
        <dbReference type="Pfam" id="PF08281"/>
    </source>
</evidence>
<evidence type="ECO:0000313" key="10">
    <source>
        <dbReference type="EMBL" id="MFC1437609.1"/>
    </source>
</evidence>
<proteinExistence type="inferred from homology"/>
<evidence type="ECO:0000256" key="5">
    <source>
        <dbReference type="ARBA" id="ARBA00023163"/>
    </source>
</evidence>
<dbReference type="InterPro" id="IPR014305">
    <property type="entry name" value="RNA_pol_sigma-G_actinobac"/>
</dbReference>
<feature type="domain" description="RNA polymerase sigma-70 region 2" evidence="7">
    <location>
        <begin position="44"/>
        <end position="107"/>
    </location>
</feature>
<feature type="domain" description="RNA polymerase sigma factor 70 region 4 type 2" evidence="8">
    <location>
        <begin position="165"/>
        <end position="217"/>
    </location>
</feature>
<evidence type="ECO:0000313" key="11">
    <source>
        <dbReference type="Proteomes" id="UP001592581"/>
    </source>
</evidence>
<dbReference type="InterPro" id="IPR037401">
    <property type="entry name" value="SnoaL-like"/>
</dbReference>
<keyword evidence="3" id="KW-0805">Transcription regulation</keyword>
<evidence type="ECO:0000256" key="3">
    <source>
        <dbReference type="ARBA" id="ARBA00023015"/>
    </source>
</evidence>
<evidence type="ECO:0000259" key="9">
    <source>
        <dbReference type="Pfam" id="PF12680"/>
    </source>
</evidence>
<reference evidence="10 11" key="1">
    <citation type="submission" date="2024-06" db="EMBL/GenBank/DDBJ databases">
        <authorList>
            <person name="Lee S.D."/>
        </authorList>
    </citation>
    <scope>NUCLEOTIDE SEQUENCE [LARGE SCALE GENOMIC DNA]</scope>
    <source>
        <strain evidence="10 11">N1-10</strain>
    </source>
</reference>
<evidence type="ECO:0000259" key="7">
    <source>
        <dbReference type="Pfam" id="PF04542"/>
    </source>
</evidence>
<dbReference type="SUPFAM" id="SSF88946">
    <property type="entry name" value="Sigma2 domain of RNA polymerase sigma factors"/>
    <property type="match status" value="1"/>
</dbReference>
<dbReference type="InterPro" id="IPR013325">
    <property type="entry name" value="RNA_pol_sigma_r2"/>
</dbReference>
<dbReference type="InterPro" id="IPR039425">
    <property type="entry name" value="RNA_pol_sigma-70-like"/>
</dbReference>
<dbReference type="Proteomes" id="UP001592581">
    <property type="component" value="Unassembled WGS sequence"/>
</dbReference>
<dbReference type="SUPFAM" id="SSF54427">
    <property type="entry name" value="NTF2-like"/>
    <property type="match status" value="1"/>
</dbReference>
<dbReference type="PANTHER" id="PTHR43133">
    <property type="entry name" value="RNA POLYMERASE ECF-TYPE SIGMA FACTO"/>
    <property type="match status" value="1"/>
</dbReference>
<evidence type="ECO:0000256" key="6">
    <source>
        <dbReference type="SAM" id="MobiDB-lite"/>
    </source>
</evidence>
<dbReference type="InterPro" id="IPR013249">
    <property type="entry name" value="RNA_pol_sigma70_r4_t2"/>
</dbReference>
<dbReference type="Gene3D" id="1.10.10.10">
    <property type="entry name" value="Winged helix-like DNA-binding domain superfamily/Winged helix DNA-binding domain"/>
    <property type="match status" value="1"/>
</dbReference>
<name>A0ABV6XI50_9ACTN</name>
<dbReference type="NCBIfam" id="TIGR02960">
    <property type="entry name" value="SigX5"/>
    <property type="match status" value="1"/>
</dbReference>
<comment type="subunit">
    <text evidence="2">Interacts transiently with the RNA polymerase catalytic core formed by RpoA, RpoB, RpoC and RpoZ (2 alpha, 1 beta, 1 beta' and 1 omega subunit) to form the RNA polymerase holoenzyme that can initiate transcription.</text>
</comment>
<evidence type="ECO:0000256" key="4">
    <source>
        <dbReference type="ARBA" id="ARBA00023082"/>
    </source>
</evidence>
<evidence type="ECO:0000256" key="1">
    <source>
        <dbReference type="ARBA" id="ARBA00010641"/>
    </source>
</evidence>
<dbReference type="SUPFAM" id="SSF88659">
    <property type="entry name" value="Sigma3 and sigma4 domains of RNA polymerase sigma factors"/>
    <property type="match status" value="1"/>
</dbReference>
<keyword evidence="4" id="KW-0731">Sigma factor</keyword>
<feature type="region of interest" description="Disordered" evidence="6">
    <location>
        <begin position="1"/>
        <end position="20"/>
    </location>
</feature>
<dbReference type="InterPro" id="IPR007627">
    <property type="entry name" value="RNA_pol_sigma70_r2"/>
</dbReference>
<comment type="similarity">
    <text evidence="1">Belongs to the sigma-70 factor family. ECF subfamily.</text>
</comment>
<dbReference type="Gene3D" id="3.10.450.50">
    <property type="match status" value="1"/>
</dbReference>
<feature type="compositionally biased region" description="Gly residues" evidence="6">
    <location>
        <begin position="8"/>
        <end position="18"/>
    </location>
</feature>
<dbReference type="Pfam" id="PF04542">
    <property type="entry name" value="Sigma70_r2"/>
    <property type="match status" value="1"/>
</dbReference>
<dbReference type="EMBL" id="JBEUKS010000001">
    <property type="protein sequence ID" value="MFC1437609.1"/>
    <property type="molecule type" value="Genomic_DNA"/>
</dbReference>
<dbReference type="Gene3D" id="1.10.1740.10">
    <property type="match status" value="1"/>
</dbReference>
<dbReference type="NCBIfam" id="NF006089">
    <property type="entry name" value="PRK08241.1"/>
    <property type="match status" value="1"/>
</dbReference>
<accession>A0ABV6XI50</accession>
<organism evidence="10 11">
    <name type="scientific">Streptacidiphilus jeojiensis</name>
    <dbReference type="NCBI Taxonomy" id="3229225"/>
    <lineage>
        <taxon>Bacteria</taxon>
        <taxon>Bacillati</taxon>
        <taxon>Actinomycetota</taxon>
        <taxon>Actinomycetes</taxon>
        <taxon>Kitasatosporales</taxon>
        <taxon>Streptomycetaceae</taxon>
        <taxon>Streptacidiphilus</taxon>
    </lineage>
</organism>
<dbReference type="InterPro" id="IPR036388">
    <property type="entry name" value="WH-like_DNA-bd_sf"/>
</dbReference>
<keyword evidence="11" id="KW-1185">Reference proteome</keyword>
<dbReference type="Pfam" id="PF12680">
    <property type="entry name" value="SnoaL_2"/>
    <property type="match status" value="1"/>
</dbReference>
<comment type="caution">
    <text evidence="10">The sequence shown here is derived from an EMBL/GenBank/DDBJ whole genome shotgun (WGS) entry which is preliminary data.</text>
</comment>